<protein>
    <submittedName>
        <fullName evidence="7">Cell cycle protein</fullName>
    </submittedName>
</protein>
<dbReference type="GO" id="GO:0008360">
    <property type="term" value="P:regulation of cell shape"/>
    <property type="evidence" value="ECO:0007669"/>
    <property type="project" value="UniProtKB-KW"/>
</dbReference>
<dbReference type="GO" id="GO:0032153">
    <property type="term" value="C:cell division site"/>
    <property type="evidence" value="ECO:0007669"/>
    <property type="project" value="TreeGrafter"/>
</dbReference>
<evidence type="ECO:0000256" key="5">
    <source>
        <dbReference type="ARBA" id="ARBA00023136"/>
    </source>
</evidence>
<keyword evidence="5 6" id="KW-0472">Membrane</keyword>
<evidence type="ECO:0000256" key="1">
    <source>
        <dbReference type="ARBA" id="ARBA00004141"/>
    </source>
</evidence>
<feature type="transmembrane region" description="Helical" evidence="6">
    <location>
        <begin position="219"/>
        <end position="247"/>
    </location>
</feature>
<dbReference type="GO" id="GO:0005886">
    <property type="term" value="C:plasma membrane"/>
    <property type="evidence" value="ECO:0007669"/>
    <property type="project" value="TreeGrafter"/>
</dbReference>
<dbReference type="PANTHER" id="PTHR30474">
    <property type="entry name" value="CELL CYCLE PROTEIN"/>
    <property type="match status" value="1"/>
</dbReference>
<feature type="transmembrane region" description="Helical" evidence="6">
    <location>
        <begin position="340"/>
        <end position="361"/>
    </location>
</feature>
<dbReference type="GO" id="GO:0051301">
    <property type="term" value="P:cell division"/>
    <property type="evidence" value="ECO:0007669"/>
    <property type="project" value="InterPro"/>
</dbReference>
<feature type="transmembrane region" description="Helical" evidence="6">
    <location>
        <begin position="95"/>
        <end position="116"/>
    </location>
</feature>
<dbReference type="Pfam" id="PF01098">
    <property type="entry name" value="FTSW_RODA_SPOVE"/>
    <property type="match status" value="1"/>
</dbReference>
<feature type="transmembrane region" description="Helical" evidence="6">
    <location>
        <begin position="68"/>
        <end position="88"/>
    </location>
</feature>
<evidence type="ECO:0000256" key="2">
    <source>
        <dbReference type="ARBA" id="ARBA00022692"/>
    </source>
</evidence>
<name>A0A173YA02_9FIRM</name>
<feature type="transmembrane region" description="Helical" evidence="6">
    <location>
        <begin position="407"/>
        <end position="429"/>
    </location>
</feature>
<keyword evidence="3" id="KW-0133">Cell shape</keyword>
<comment type="subcellular location">
    <subcellularLocation>
        <location evidence="1">Membrane</location>
        <topology evidence="1">Multi-pass membrane protein</topology>
    </subcellularLocation>
</comment>
<evidence type="ECO:0000256" key="4">
    <source>
        <dbReference type="ARBA" id="ARBA00022989"/>
    </source>
</evidence>
<keyword evidence="4 6" id="KW-1133">Transmembrane helix</keyword>
<feature type="transmembrane region" description="Helical" evidence="6">
    <location>
        <begin position="151"/>
        <end position="170"/>
    </location>
</feature>
<feature type="transmembrane region" description="Helical" evidence="6">
    <location>
        <begin position="368"/>
        <end position="387"/>
    </location>
</feature>
<accession>A0A173YA02</accession>
<feature type="transmembrane region" description="Helical" evidence="6">
    <location>
        <begin position="46"/>
        <end position="62"/>
    </location>
</feature>
<evidence type="ECO:0000256" key="3">
    <source>
        <dbReference type="ARBA" id="ARBA00022960"/>
    </source>
</evidence>
<evidence type="ECO:0000313" key="8">
    <source>
        <dbReference type="Proteomes" id="UP000095651"/>
    </source>
</evidence>
<organism evidence="7 8">
    <name type="scientific">Hungatella hathewayi</name>
    <dbReference type="NCBI Taxonomy" id="154046"/>
    <lineage>
        <taxon>Bacteria</taxon>
        <taxon>Bacillati</taxon>
        <taxon>Bacillota</taxon>
        <taxon>Clostridia</taxon>
        <taxon>Lachnospirales</taxon>
        <taxon>Lachnospiraceae</taxon>
        <taxon>Hungatella</taxon>
    </lineage>
</organism>
<dbReference type="EMBL" id="CYZE01000001">
    <property type="protein sequence ID" value="CUN59976.1"/>
    <property type="molecule type" value="Genomic_DNA"/>
</dbReference>
<keyword evidence="2 6" id="KW-0812">Transmembrane</keyword>
<dbReference type="GO" id="GO:0015648">
    <property type="term" value="F:lipid-linked peptidoglycan transporter activity"/>
    <property type="evidence" value="ECO:0007669"/>
    <property type="project" value="TreeGrafter"/>
</dbReference>
<evidence type="ECO:0000256" key="6">
    <source>
        <dbReference type="SAM" id="Phobius"/>
    </source>
</evidence>
<dbReference type="InterPro" id="IPR001182">
    <property type="entry name" value="FtsW/RodA"/>
</dbReference>
<dbReference type="AlphaFoldDB" id="A0A173YA02"/>
<reference evidence="7 8" key="1">
    <citation type="submission" date="2015-09" db="EMBL/GenBank/DDBJ databases">
        <authorList>
            <consortium name="Pathogen Informatics"/>
        </authorList>
    </citation>
    <scope>NUCLEOTIDE SEQUENCE [LARGE SCALE GENOMIC DNA]</scope>
    <source>
        <strain evidence="7 8">2789STDY5608850</strain>
    </source>
</reference>
<dbReference type="RefSeq" id="WP_055652980.1">
    <property type="nucleotide sequence ID" value="NZ_CABIXC010000001.1"/>
</dbReference>
<evidence type="ECO:0000313" key="7">
    <source>
        <dbReference type="EMBL" id="CUN59976.1"/>
    </source>
</evidence>
<dbReference type="Proteomes" id="UP000095651">
    <property type="component" value="Unassembled WGS sequence"/>
</dbReference>
<sequence>MVNLIVDVSRYLMILLIAVYTWLNFRYFSFRDEGKQKKICGRQNRCMFLIHFLAYGILWLKTGDERILAFYVAQVVFFLCYIYVYRLFYHNVSRLLVNNMCMLLSVGFIILTRLSFDRALKQFVIVLAAAVITWIIPFIMDRVWQLSKIPWVYGILGLILLGVVLITGISSYGAQLSIGIGDFTFQPSEFVKISFVFFVATMFYRSTKFKTVCMTTLVAALHVLILVASKDLGSALIFFVTYVLMLFVATGKWVYLLGGAGAGTAASVLAYQLFDHVRARVLAWRNPWSDIENKGYQITQSLFAIGTGGWFGMGLCQGMPGKIPVVEKDFVFSAVSEELGGIFALCVLFICFGCFLQFMMIASRMKAVFYKLIAFGLGTVYIVQVFLTVGGVTKFIPSTGVTLPLMSYGGSSVFSTFILFGVMQGLYILKQNEEEEKQYEKG</sequence>
<feature type="transmembrane region" description="Helical" evidence="6">
    <location>
        <begin position="122"/>
        <end position="139"/>
    </location>
</feature>
<feature type="transmembrane region" description="Helical" evidence="6">
    <location>
        <begin position="6"/>
        <end position="25"/>
    </location>
</feature>
<dbReference type="PANTHER" id="PTHR30474:SF3">
    <property type="entry name" value="PEPTIDOGLYCAN GLYCOSYLTRANSFERASE RODA"/>
    <property type="match status" value="1"/>
</dbReference>
<gene>
    <name evidence="7" type="primary">ftsW_1</name>
    <name evidence="7" type="ORF">ERS852407_00670</name>
</gene>
<proteinExistence type="predicted"/>